<dbReference type="EMBL" id="CP018799">
    <property type="protein sequence ID" value="ATX80633.1"/>
    <property type="molecule type" value="Genomic_DNA"/>
</dbReference>
<dbReference type="InterPro" id="IPR005122">
    <property type="entry name" value="Uracil-DNA_glycosylase-like"/>
</dbReference>
<comment type="catalytic activity">
    <reaction evidence="1 9 11">
        <text>Hydrolyzes single-stranded DNA or mismatched double-stranded DNA and polynucleotides, releasing free uracil.</text>
        <dbReference type="EC" id="3.2.2.27"/>
    </reaction>
</comment>
<feature type="domain" description="Uracil-DNA glycosylase-like" evidence="12">
    <location>
        <begin position="51"/>
        <end position="211"/>
    </location>
</feature>
<keyword evidence="13" id="KW-0326">Glycosidase</keyword>
<evidence type="ECO:0000259" key="12">
    <source>
        <dbReference type="SMART" id="SM00986"/>
    </source>
</evidence>
<dbReference type="OrthoDB" id="5291632at2"/>
<evidence type="ECO:0000313" key="13">
    <source>
        <dbReference type="EMBL" id="ATX80633.1"/>
    </source>
</evidence>
<dbReference type="NCBIfam" id="TIGR00628">
    <property type="entry name" value="ung"/>
    <property type="match status" value="1"/>
</dbReference>
<evidence type="ECO:0000256" key="7">
    <source>
        <dbReference type="ARBA" id="ARBA00022801"/>
    </source>
</evidence>
<dbReference type="NCBIfam" id="NF003588">
    <property type="entry name" value="PRK05254.1-1"/>
    <property type="match status" value="1"/>
</dbReference>
<evidence type="ECO:0000256" key="5">
    <source>
        <dbReference type="ARBA" id="ARBA00018429"/>
    </source>
</evidence>
<dbReference type="PANTHER" id="PTHR11264">
    <property type="entry name" value="URACIL-DNA GLYCOSYLASE"/>
    <property type="match status" value="1"/>
</dbReference>
<dbReference type="FunFam" id="3.40.470.10:FF:000001">
    <property type="entry name" value="Uracil-DNA glycosylase"/>
    <property type="match status" value="1"/>
</dbReference>
<evidence type="ECO:0000256" key="6">
    <source>
        <dbReference type="ARBA" id="ARBA00022763"/>
    </source>
</evidence>
<dbReference type="NCBIfam" id="NF003592">
    <property type="entry name" value="PRK05254.1-5"/>
    <property type="match status" value="1"/>
</dbReference>
<comment type="subcellular location">
    <subcellularLocation>
        <location evidence="9">Cytoplasm</location>
    </subcellularLocation>
</comment>
<dbReference type="InterPro" id="IPR002043">
    <property type="entry name" value="UDG_fam1"/>
</dbReference>
<proteinExistence type="inferred from homology"/>
<dbReference type="GO" id="GO:0004844">
    <property type="term" value="F:uracil DNA N-glycosylase activity"/>
    <property type="evidence" value="ECO:0007669"/>
    <property type="project" value="UniProtKB-UniRule"/>
</dbReference>
<dbReference type="Gene3D" id="3.40.470.10">
    <property type="entry name" value="Uracil-DNA glycosylase-like domain"/>
    <property type="match status" value="1"/>
</dbReference>
<keyword evidence="9" id="KW-0963">Cytoplasm</keyword>
<dbReference type="HAMAP" id="MF_00148">
    <property type="entry name" value="UDG"/>
    <property type="match status" value="1"/>
</dbReference>
<dbReference type="NCBIfam" id="NF003589">
    <property type="entry name" value="PRK05254.1-2"/>
    <property type="match status" value="1"/>
</dbReference>
<evidence type="ECO:0000256" key="3">
    <source>
        <dbReference type="ARBA" id="ARBA00008184"/>
    </source>
</evidence>
<keyword evidence="14" id="KW-1185">Reference proteome</keyword>
<dbReference type="PANTHER" id="PTHR11264:SF0">
    <property type="entry name" value="URACIL-DNA GLYCOSYLASE"/>
    <property type="match status" value="1"/>
</dbReference>
<evidence type="ECO:0000256" key="11">
    <source>
        <dbReference type="RuleBase" id="RU003780"/>
    </source>
</evidence>
<dbReference type="Pfam" id="PF03167">
    <property type="entry name" value="UDG"/>
    <property type="match status" value="1"/>
</dbReference>
<dbReference type="GO" id="GO:0005737">
    <property type="term" value="C:cytoplasm"/>
    <property type="evidence" value="ECO:0007669"/>
    <property type="project" value="UniProtKB-SubCell"/>
</dbReference>
<dbReference type="NCBIfam" id="NF003591">
    <property type="entry name" value="PRK05254.1-4"/>
    <property type="match status" value="1"/>
</dbReference>
<protein>
    <recommendedName>
        <fullName evidence="5 9">Uracil-DNA glycosylase</fullName>
        <shortName evidence="9">UDG</shortName>
        <ecNumber evidence="4 9">3.2.2.27</ecNumber>
    </recommendedName>
</protein>
<dbReference type="SUPFAM" id="SSF52141">
    <property type="entry name" value="Uracil-DNA glycosylase-like"/>
    <property type="match status" value="1"/>
</dbReference>
<dbReference type="RefSeq" id="WP_100278379.1">
    <property type="nucleotide sequence ID" value="NZ_CP018799.1"/>
</dbReference>
<dbReference type="InterPro" id="IPR036895">
    <property type="entry name" value="Uracil-DNA_glycosylase-like_sf"/>
</dbReference>
<evidence type="ECO:0000256" key="1">
    <source>
        <dbReference type="ARBA" id="ARBA00001400"/>
    </source>
</evidence>
<dbReference type="PROSITE" id="PS00130">
    <property type="entry name" value="U_DNA_GLYCOSYLASE"/>
    <property type="match status" value="1"/>
</dbReference>
<dbReference type="KEGG" id="maes:Ga0123461_2228"/>
<reference evidence="13 14" key="1">
    <citation type="submission" date="2016-12" db="EMBL/GenBank/DDBJ databases">
        <title>Isolation and genomic insights into novel planktonic Zetaproteobacteria from stratified waters of the Chesapeake Bay.</title>
        <authorList>
            <person name="McAllister S.M."/>
            <person name="Kato S."/>
            <person name="Chan C.S."/>
            <person name="Chiu B.K."/>
            <person name="Field E.K."/>
        </authorList>
    </citation>
    <scope>NUCLEOTIDE SEQUENCE [LARGE SCALE GENOMIC DNA]</scope>
    <source>
        <strain evidence="13 14">CP-5</strain>
    </source>
</reference>
<dbReference type="AlphaFoldDB" id="A0A2K8L092"/>
<comment type="similarity">
    <text evidence="3 9 11">Belongs to the uracil-DNA glycosylase (UDG) superfamily. UNG family.</text>
</comment>
<dbReference type="CDD" id="cd10027">
    <property type="entry name" value="UDG-F1-like"/>
    <property type="match status" value="1"/>
</dbReference>
<evidence type="ECO:0000256" key="10">
    <source>
        <dbReference type="PROSITE-ProRule" id="PRU10072"/>
    </source>
</evidence>
<keyword evidence="7 9" id="KW-0378">Hydrolase</keyword>
<evidence type="ECO:0000256" key="2">
    <source>
        <dbReference type="ARBA" id="ARBA00002631"/>
    </source>
</evidence>
<dbReference type="InterPro" id="IPR018085">
    <property type="entry name" value="Ura-DNA_Glyclase_AS"/>
</dbReference>
<keyword evidence="6 9" id="KW-0227">DNA damage</keyword>
<gene>
    <name evidence="9" type="primary">ung</name>
    <name evidence="13" type="ORF">Ga0123461_2228</name>
</gene>
<evidence type="ECO:0000256" key="4">
    <source>
        <dbReference type="ARBA" id="ARBA00012030"/>
    </source>
</evidence>
<name>A0A2K8L092_MARES</name>
<dbReference type="Proteomes" id="UP000231701">
    <property type="component" value="Chromosome"/>
</dbReference>
<dbReference type="EC" id="3.2.2.27" evidence="4 9"/>
<accession>A0A2K8L092</accession>
<organism evidence="13 14">
    <name type="scientific">Mariprofundus aestuarium</name>
    <dbReference type="NCBI Taxonomy" id="1921086"/>
    <lineage>
        <taxon>Bacteria</taxon>
        <taxon>Pseudomonadati</taxon>
        <taxon>Pseudomonadota</taxon>
        <taxon>Candidatius Mariprofundia</taxon>
        <taxon>Mariprofundales</taxon>
        <taxon>Mariprofundaceae</taxon>
        <taxon>Mariprofundus</taxon>
    </lineage>
</organism>
<dbReference type="GO" id="GO:0097510">
    <property type="term" value="P:base-excision repair, AP site formation via deaminated base removal"/>
    <property type="evidence" value="ECO:0007669"/>
    <property type="project" value="TreeGrafter"/>
</dbReference>
<dbReference type="SMART" id="SM00986">
    <property type="entry name" value="UDG"/>
    <property type="match status" value="1"/>
</dbReference>
<keyword evidence="8 9" id="KW-0234">DNA repair</keyword>
<evidence type="ECO:0000313" key="14">
    <source>
        <dbReference type="Proteomes" id="UP000231701"/>
    </source>
</evidence>
<evidence type="ECO:0000256" key="9">
    <source>
        <dbReference type="HAMAP-Rule" id="MF_00148"/>
    </source>
</evidence>
<sequence length="235" mass="26001">MSLVLSESWGRYLAGEFEQVYMSELVAFLDEQKAEGKIIYPAEENRFAAFNETPFESVKVVIIGQDPYHGANQAHGLSFSVLPGQKIPPSLRNIYKELNADLGIAAPEHGCLSSWAKAGVLLLNATLTVEERAPGSHQGRGWERFTDAAIRILSEKREHLVFMLWGNFAHSKADLIDVDRHLVLKSTHPSPFSAHRGFLGSAHFSKANAYLIANGYDPVDWSPACTQPQLQLGLD</sequence>
<comment type="function">
    <text evidence="2 9 11">Excises uracil residues from the DNA which can arise as a result of misincorporation of dUMP residues by DNA polymerase or due to deamination of cytosine.</text>
</comment>
<feature type="active site" description="Proton acceptor" evidence="9 10">
    <location>
        <position position="66"/>
    </location>
</feature>
<dbReference type="SMART" id="SM00987">
    <property type="entry name" value="UreE_C"/>
    <property type="match status" value="1"/>
</dbReference>
<evidence type="ECO:0000256" key="8">
    <source>
        <dbReference type="ARBA" id="ARBA00023204"/>
    </source>
</evidence>